<name>A0A0J9XCX4_GEOCN</name>
<feature type="compositionally biased region" description="Polar residues" evidence="1">
    <location>
        <begin position="238"/>
        <end position="247"/>
    </location>
</feature>
<feature type="region of interest" description="Disordered" evidence="1">
    <location>
        <begin position="587"/>
        <end position="622"/>
    </location>
</feature>
<gene>
    <name evidence="2" type="ORF">BN980_GECA10s03761g</name>
</gene>
<feature type="compositionally biased region" description="Basic residues" evidence="1">
    <location>
        <begin position="341"/>
        <end position="352"/>
    </location>
</feature>
<evidence type="ECO:0000256" key="1">
    <source>
        <dbReference type="SAM" id="MobiDB-lite"/>
    </source>
</evidence>
<feature type="region of interest" description="Disordered" evidence="1">
    <location>
        <begin position="153"/>
        <end position="177"/>
    </location>
</feature>
<evidence type="ECO:0000313" key="3">
    <source>
        <dbReference type="Proteomes" id="UP000242525"/>
    </source>
</evidence>
<feature type="region of interest" description="Disordered" evidence="1">
    <location>
        <begin position="189"/>
        <end position="323"/>
    </location>
</feature>
<feature type="compositionally biased region" description="Polar residues" evidence="1">
    <location>
        <begin position="258"/>
        <end position="271"/>
    </location>
</feature>
<feature type="compositionally biased region" description="Polar residues" evidence="1">
    <location>
        <begin position="610"/>
        <end position="622"/>
    </location>
</feature>
<keyword evidence="3" id="KW-1185">Reference proteome</keyword>
<dbReference type="EMBL" id="CCBN010000010">
    <property type="protein sequence ID" value="CDO55347.1"/>
    <property type="molecule type" value="Genomic_DNA"/>
</dbReference>
<proteinExistence type="predicted"/>
<dbReference type="AlphaFoldDB" id="A0A0J9XCX4"/>
<reference evidence="2" key="1">
    <citation type="submission" date="2014-03" db="EMBL/GenBank/DDBJ databases">
        <authorList>
            <person name="Casaregola S."/>
        </authorList>
    </citation>
    <scope>NUCLEOTIDE SEQUENCE [LARGE SCALE GENOMIC DNA]</scope>
    <source>
        <strain evidence="2">CLIB 918</strain>
    </source>
</reference>
<organism evidence="2 3">
    <name type="scientific">Geotrichum candidum</name>
    <name type="common">Oospora lactis</name>
    <name type="synonym">Dipodascus geotrichum</name>
    <dbReference type="NCBI Taxonomy" id="1173061"/>
    <lineage>
        <taxon>Eukaryota</taxon>
        <taxon>Fungi</taxon>
        <taxon>Dikarya</taxon>
        <taxon>Ascomycota</taxon>
        <taxon>Saccharomycotina</taxon>
        <taxon>Dipodascomycetes</taxon>
        <taxon>Dipodascales</taxon>
        <taxon>Dipodascaceae</taxon>
        <taxon>Geotrichum</taxon>
    </lineage>
</organism>
<comment type="caution">
    <text evidence="2">The sequence shown here is derived from an EMBL/GenBank/DDBJ whole genome shotgun (WGS) entry which is preliminary data.</text>
</comment>
<feature type="compositionally biased region" description="Polar residues" evidence="1">
    <location>
        <begin position="189"/>
        <end position="201"/>
    </location>
</feature>
<feature type="region of interest" description="Disordered" evidence="1">
    <location>
        <begin position="337"/>
        <end position="371"/>
    </location>
</feature>
<dbReference type="Proteomes" id="UP000242525">
    <property type="component" value="Unassembled WGS sequence"/>
</dbReference>
<accession>A0A0J9XCX4</accession>
<protein>
    <submittedName>
        <fullName evidence="2">Uncharacterized protein</fullName>
    </submittedName>
</protein>
<sequence length="637" mass="69409">MIAIKGKYQSQQHHQYNLPLILILQRLVLFFQAVLLRTLSWFQHLVTQVLLAFNNTHHFVAKHVSLASLYEFIRLSLIANGLIPAGTHYYPILPATDDELETCLEYVDLVLPSNPVPKKGVDTTIWPLSPPLTSNDLKRTPSNISLLYEVPVEDPGGLHKTQTDDSAPFQPTEIDPPHATSKIVLVNSDSNVSANDPSPNDSKPLASAFNPKSTPAQKELPQSKPSVAGSKKKKTGKLTPTDSTLESPAQAKRKTSKHSTSLPVNALQSTLEIAPKGPKSPKSPRNAKSHFSDALPPIATTLAPGIVSSKKRDLSVPSKTSASFDSFVPTCPASHLAYNGSKKHKKPQPSKKKFFEQATTSQKPAVHKTSEESLQQVIEEKGFKLVKKKSKKKKSLSVDKNMEKPVSAVRPLVPTVQEDVSLKVSTPSKAPAWKPKEKEVAPFSVRREPLLESDSQDISDIIDAALHNLSELSDNDNDAGINRYSSPVSSTSSCPSPVSLKWSLDNRYFGYKNAVSSPVIGGATELSSFHQQQPNPWGPKPEDNFFPTYRYNQGGFYPKGFTMSPVPQAASPAPVYPPQSLTFLSPPQSPFMDGEPSLAGGGTSPGTFAAASSTKRSNTRVTNSTLMWSVPDHLRNL</sequence>
<evidence type="ECO:0000313" key="2">
    <source>
        <dbReference type="EMBL" id="CDO55347.1"/>
    </source>
</evidence>